<dbReference type="GO" id="GO:0000820">
    <property type="term" value="P:regulation of glutamine family amino acid metabolic process"/>
    <property type="evidence" value="ECO:0007669"/>
    <property type="project" value="TreeGrafter"/>
</dbReference>
<dbReference type="OrthoDB" id="9759366at2"/>
<feature type="domain" description="Glutamate-ammonia ligase adenylyltransferase repeated" evidence="7">
    <location>
        <begin position="535"/>
        <end position="775"/>
    </location>
</feature>
<dbReference type="AlphaFoldDB" id="A0A2U2C9F7"/>
<dbReference type="PANTHER" id="PTHR30621">
    <property type="entry name" value="GLUTAMINE SYNTHETASE ADENYLYLTRANSFERASE"/>
    <property type="match status" value="1"/>
</dbReference>
<dbReference type="EMBL" id="QEYD01000006">
    <property type="protein sequence ID" value="PWE28492.1"/>
    <property type="molecule type" value="Genomic_DNA"/>
</dbReference>
<evidence type="ECO:0000256" key="1">
    <source>
        <dbReference type="ARBA" id="ARBA00022679"/>
    </source>
</evidence>
<dbReference type="Proteomes" id="UP000244940">
    <property type="component" value="Unassembled WGS sequence"/>
</dbReference>
<evidence type="ECO:0000256" key="6">
    <source>
        <dbReference type="ARBA" id="ARBA00023268"/>
    </source>
</evidence>
<dbReference type="InterPro" id="IPR043519">
    <property type="entry name" value="NT_sf"/>
</dbReference>
<evidence type="ECO:0000256" key="5">
    <source>
        <dbReference type="ARBA" id="ARBA00022842"/>
    </source>
</evidence>
<keyword evidence="6" id="KW-0511">Multifunctional enzyme</keyword>
<evidence type="ECO:0000313" key="10">
    <source>
        <dbReference type="Proteomes" id="UP000244940"/>
    </source>
</evidence>
<dbReference type="InterPro" id="IPR013546">
    <property type="entry name" value="PII_UdlTrfase/GS_AdlTrfase"/>
</dbReference>
<dbReference type="Gene3D" id="3.30.460.10">
    <property type="entry name" value="Beta Polymerase, domain 2"/>
    <property type="match status" value="2"/>
</dbReference>
<evidence type="ECO:0000259" key="7">
    <source>
        <dbReference type="Pfam" id="PF03710"/>
    </source>
</evidence>
<comment type="caution">
    <text evidence="9">The sequence shown here is derived from an EMBL/GenBank/DDBJ whole genome shotgun (WGS) entry which is preliminary data.</text>
</comment>
<keyword evidence="1 9" id="KW-0808">Transferase</keyword>
<keyword evidence="10" id="KW-1185">Reference proteome</keyword>
<keyword evidence="4" id="KW-0067">ATP-binding</keyword>
<dbReference type="InterPro" id="IPR005190">
    <property type="entry name" value="GlnE_rpt_dom"/>
</dbReference>
<reference evidence="9 10" key="1">
    <citation type="submission" date="2018-05" db="EMBL/GenBank/DDBJ databases">
        <title>Pararhodobacter marina sp. nov., isolated from deep-sea water of the Indian Ocean.</title>
        <authorList>
            <person name="Lai Q.Sr."/>
            <person name="Liu X."/>
            <person name="Shao Z."/>
        </authorList>
    </citation>
    <scope>NUCLEOTIDE SEQUENCE [LARGE SCALE GENOMIC DNA]</scope>
    <source>
        <strain evidence="9 10">CIC4N-9</strain>
    </source>
</reference>
<dbReference type="RefSeq" id="WP_109533354.1">
    <property type="nucleotide sequence ID" value="NZ_QEYD01000006.1"/>
</dbReference>
<keyword evidence="2 9" id="KW-0548">Nucleotidyltransferase</keyword>
<dbReference type="Pfam" id="PF08335">
    <property type="entry name" value="GlnD_UR_UTase"/>
    <property type="match status" value="2"/>
</dbReference>
<dbReference type="CDD" id="cd05401">
    <property type="entry name" value="NT_GlnE_GlnD_like"/>
    <property type="match status" value="2"/>
</dbReference>
<accession>A0A2U2C9F7</accession>
<keyword evidence="3" id="KW-0547">Nucleotide-binding</keyword>
<protein>
    <submittedName>
        <fullName evidence="9">Glutamine-synthetase adenylyltransferase</fullName>
    </submittedName>
</protein>
<feature type="domain" description="PII-uridylyltransferase/Glutamine-synthetase adenylyltransferase" evidence="8">
    <location>
        <begin position="300"/>
        <end position="440"/>
    </location>
</feature>
<dbReference type="Pfam" id="PF03710">
    <property type="entry name" value="GlnE"/>
    <property type="match status" value="2"/>
</dbReference>
<name>A0A2U2C9F7_9RHOB</name>
<dbReference type="Gene3D" id="1.20.120.330">
    <property type="entry name" value="Nucleotidyltransferases domain 2"/>
    <property type="match status" value="2"/>
</dbReference>
<evidence type="ECO:0000256" key="4">
    <source>
        <dbReference type="ARBA" id="ARBA00022840"/>
    </source>
</evidence>
<dbReference type="SUPFAM" id="SSF81593">
    <property type="entry name" value="Nucleotidyltransferase substrate binding subunit/domain"/>
    <property type="match status" value="2"/>
</dbReference>
<evidence type="ECO:0000259" key="8">
    <source>
        <dbReference type="Pfam" id="PF08335"/>
    </source>
</evidence>
<evidence type="ECO:0000313" key="9">
    <source>
        <dbReference type="EMBL" id="PWE28492.1"/>
    </source>
</evidence>
<dbReference type="NCBIfam" id="NF010706">
    <property type="entry name" value="PRK14108.1"/>
    <property type="match status" value="1"/>
</dbReference>
<feature type="domain" description="Glutamate-ammonia ligase adenylyltransferase repeated" evidence="7">
    <location>
        <begin position="42"/>
        <end position="277"/>
    </location>
</feature>
<feature type="domain" description="PII-uridylyltransferase/Glutamine-synthetase adenylyltransferase" evidence="8">
    <location>
        <begin position="810"/>
        <end position="885"/>
    </location>
</feature>
<proteinExistence type="predicted"/>
<dbReference type="NCBIfam" id="NF008292">
    <property type="entry name" value="PRK11072.1"/>
    <property type="match status" value="1"/>
</dbReference>
<dbReference type="SUPFAM" id="SSF81301">
    <property type="entry name" value="Nucleotidyltransferase"/>
    <property type="match status" value="2"/>
</dbReference>
<dbReference type="GeneID" id="94365392"/>
<sequence>MGDFSNRLTRAPLPFDTEAAADIAQTFADLAPELRDLLGGTAGCSPFLKGLIERDADWLREALSQGPEAAMADLMAALVPQGPSETGSALRLGKRRIALLAALADLGGLWSLEEVTGALTRFADAAVHRAFATHLAEEIRRKKIPGAQPGDEERGAGMVAFAMGKMGAGELNYSSDIDLICLFDESRFDPDDWHEARQAFIRATRKASAMLNDPTGEGYVFRTDLRLRPDASVTPVCISMDAAERYYESLGRTWERAAWIKARPCAGDLEAGAKFQEVLRPFVWRRHLDFWAIEDAYDMIRRIREHKGLSGPLALESHNLKLGRGGIREIEFFTQTRQLIAGGRDPALRHRDTVGALAALSDKGWVPEAVTTQLTDAYRAHRELEHRLQMVHDAQTQILPRTPEEWDRIARFSGQGDTEAFRKDLRARLEAVIELTEDFFQPGETGAEAQAPTPRPVLSDQQRGIVQGWRAYPALRSNRAQDIFARLEPEILNRLLKAPVPDDAIVNFDRFLAGLPAGVQLFSLLEANPTLIDLLGDILSTAPALGQYLSRNAEVFEAVIAGRFFSDWPGRDELTQGLITRLDSEPDYEARLDAARAWMKDWHFRIGVHHLRGLIDSFEAAKQYADLADAVLAAIWPVVGAEFARKHGPAPGRGAVVLGMGSLGSGRLNATSDLDLIVIYDADGEESSEGPRPLGARAYFARLTQAMVTALSAPMAQGRLYEVDMRLRPSGRQGPVATALSAFKSYQSGEAWTWEHLALTRARRVAGSVALGDEVEAFRRDLLAEKAKGETLRADVAAMRARLRSAKPSEGALDAKNGPGRLQDIELLAQTLALQSAAPARRIEAQLAAGKRGGLIGGAEEDALGAAYRLLWHLHGATRLLADRVLDPDALGEGARALVLRETASEDLDALLTRLESATAESARLIDGLLDGLLDDAAEPAADPGAD</sequence>
<dbReference type="GO" id="GO:0008882">
    <property type="term" value="F:[glutamate-ammonia-ligase] adenylyltransferase activity"/>
    <property type="evidence" value="ECO:0007669"/>
    <property type="project" value="InterPro"/>
</dbReference>
<dbReference type="GO" id="GO:0005829">
    <property type="term" value="C:cytosol"/>
    <property type="evidence" value="ECO:0007669"/>
    <property type="project" value="TreeGrafter"/>
</dbReference>
<gene>
    <name evidence="9" type="ORF">C4N9_10870</name>
</gene>
<dbReference type="GO" id="GO:0005524">
    <property type="term" value="F:ATP binding"/>
    <property type="evidence" value="ECO:0007669"/>
    <property type="project" value="UniProtKB-KW"/>
</dbReference>
<evidence type="ECO:0000256" key="2">
    <source>
        <dbReference type="ARBA" id="ARBA00022695"/>
    </source>
</evidence>
<dbReference type="InterPro" id="IPR023057">
    <property type="entry name" value="GlnE"/>
</dbReference>
<organism evidence="9 10">
    <name type="scientific">Pararhodobacter marinus</name>
    <dbReference type="NCBI Taxonomy" id="2184063"/>
    <lineage>
        <taxon>Bacteria</taxon>
        <taxon>Pseudomonadati</taxon>
        <taxon>Pseudomonadota</taxon>
        <taxon>Alphaproteobacteria</taxon>
        <taxon>Rhodobacterales</taxon>
        <taxon>Paracoccaceae</taxon>
        <taxon>Pararhodobacter</taxon>
    </lineage>
</organism>
<evidence type="ECO:0000256" key="3">
    <source>
        <dbReference type="ARBA" id="ARBA00022741"/>
    </source>
</evidence>
<dbReference type="PANTHER" id="PTHR30621:SF0">
    <property type="entry name" value="BIFUNCTIONAL GLUTAMINE SYNTHETASE ADENYLYLTRANSFERASE_ADENYLYL-REMOVING ENZYME"/>
    <property type="match status" value="1"/>
</dbReference>
<keyword evidence="5" id="KW-0460">Magnesium</keyword>